<proteinExistence type="predicted"/>
<comment type="caution">
    <text evidence="1">The sequence shown here is derived from an EMBL/GenBank/DDBJ whole genome shotgun (WGS) entry which is preliminary data.</text>
</comment>
<evidence type="ECO:0000313" key="1">
    <source>
        <dbReference type="EMBL" id="KAJ2810978.1"/>
    </source>
</evidence>
<keyword evidence="2" id="KW-1185">Reference proteome</keyword>
<dbReference type="Proteomes" id="UP001140096">
    <property type="component" value="Unassembled WGS sequence"/>
</dbReference>
<sequence length="259" mass="28457">MSDIMIEHEHSKITSVFSVIWAASSMLGPMLGRLFTESRSSWPWVFYFSLPIGAIVGILIVVFLCLLRSCGPFQEKLWCIDFIGMVILVTGIDMVLLVLSFGSKDYMCSSPTVLCLLIFGIVIVGALIVIDWKIPAEHIMPLHLFKYCDVGLMWVMQLFVGAVIFGLTLYIPIYFSVVHNSLAISAGLHFLPYIQPISIFSTISGSVVAKTGCYCEVLWVGRSVTIISTRLYVLLDESTSIGLALGGGAGMGLLLQLMQ</sequence>
<organism evidence="1 2">
    <name type="scientific">Coemansia furcata</name>
    <dbReference type="NCBI Taxonomy" id="417177"/>
    <lineage>
        <taxon>Eukaryota</taxon>
        <taxon>Fungi</taxon>
        <taxon>Fungi incertae sedis</taxon>
        <taxon>Zoopagomycota</taxon>
        <taxon>Kickxellomycotina</taxon>
        <taxon>Kickxellomycetes</taxon>
        <taxon>Kickxellales</taxon>
        <taxon>Kickxellaceae</taxon>
        <taxon>Coemansia</taxon>
    </lineage>
</organism>
<dbReference type="EMBL" id="JANBUP010000563">
    <property type="protein sequence ID" value="KAJ2810978.1"/>
    <property type="molecule type" value="Genomic_DNA"/>
</dbReference>
<protein>
    <submittedName>
        <fullName evidence="1">Uncharacterized protein</fullName>
    </submittedName>
</protein>
<reference evidence="1" key="1">
    <citation type="submission" date="2022-07" db="EMBL/GenBank/DDBJ databases">
        <title>Phylogenomic reconstructions and comparative analyses of Kickxellomycotina fungi.</title>
        <authorList>
            <person name="Reynolds N.K."/>
            <person name="Stajich J.E."/>
            <person name="Barry K."/>
            <person name="Grigoriev I.V."/>
            <person name="Crous P."/>
            <person name="Smith M.E."/>
        </authorList>
    </citation>
    <scope>NUCLEOTIDE SEQUENCE</scope>
    <source>
        <strain evidence="1">CBS 102833</strain>
    </source>
</reference>
<gene>
    <name evidence="1" type="ORF">H4S07_002352</name>
</gene>
<name>A0ACC1LLV8_9FUNG</name>
<evidence type="ECO:0000313" key="2">
    <source>
        <dbReference type="Proteomes" id="UP001140096"/>
    </source>
</evidence>
<accession>A0ACC1LLV8</accession>